<comment type="pathway">
    <text evidence="1">Metabolic intermediate biosynthesis; chorismate biosynthesis; chorismate from D-erythrose 4-phosphate and phosphoenolpyruvate: step 6/7.</text>
</comment>
<dbReference type="GO" id="GO:0009073">
    <property type="term" value="P:aromatic amino acid family biosynthetic process"/>
    <property type="evidence" value="ECO:0007669"/>
    <property type="project" value="UniProtKB-KW"/>
</dbReference>
<dbReference type="GO" id="GO:0009423">
    <property type="term" value="P:chorismate biosynthetic process"/>
    <property type="evidence" value="ECO:0007669"/>
    <property type="project" value="TreeGrafter"/>
</dbReference>
<dbReference type="GO" id="GO:0008652">
    <property type="term" value="P:amino acid biosynthetic process"/>
    <property type="evidence" value="ECO:0007669"/>
    <property type="project" value="UniProtKB-KW"/>
</dbReference>
<dbReference type="InterPro" id="IPR006264">
    <property type="entry name" value="EPSP_synthase"/>
</dbReference>
<dbReference type="AlphaFoldDB" id="A0A933KZU9"/>
<dbReference type="GO" id="GO:0003866">
    <property type="term" value="F:3-phosphoshikimate 1-carboxyvinyltransferase activity"/>
    <property type="evidence" value="ECO:0007669"/>
    <property type="project" value="UniProtKB-EC"/>
</dbReference>
<comment type="catalytic activity">
    <reaction evidence="8">
        <text>3-phosphoshikimate + phosphoenolpyruvate = 5-O-(1-carboxyvinyl)-3-phosphoshikimate + phosphate</text>
        <dbReference type="Rhea" id="RHEA:21256"/>
        <dbReference type="ChEBI" id="CHEBI:43474"/>
        <dbReference type="ChEBI" id="CHEBI:57701"/>
        <dbReference type="ChEBI" id="CHEBI:58702"/>
        <dbReference type="ChEBI" id="CHEBI:145989"/>
        <dbReference type="EC" id="2.5.1.19"/>
    </reaction>
    <physiologicalReaction direction="left-to-right" evidence="8">
        <dbReference type="Rhea" id="RHEA:21257"/>
    </physiologicalReaction>
</comment>
<dbReference type="PIRSF" id="PIRSF000505">
    <property type="entry name" value="EPSPS"/>
    <property type="match status" value="1"/>
</dbReference>
<dbReference type="EC" id="2.5.1.19" evidence="3"/>
<evidence type="ECO:0000256" key="1">
    <source>
        <dbReference type="ARBA" id="ARBA00004811"/>
    </source>
</evidence>
<feature type="domain" description="Enolpyruvate transferase" evidence="9">
    <location>
        <begin position="19"/>
        <end position="421"/>
    </location>
</feature>
<dbReference type="EMBL" id="JACRAF010000015">
    <property type="protein sequence ID" value="MBI4920881.1"/>
    <property type="molecule type" value="Genomic_DNA"/>
</dbReference>
<gene>
    <name evidence="10" type="ORF">HY834_03965</name>
</gene>
<accession>A0A933KZU9</accession>
<reference evidence="10" key="1">
    <citation type="submission" date="2020-07" db="EMBL/GenBank/DDBJ databases">
        <title>Huge and variable diversity of episymbiotic CPR bacteria and DPANN archaea in groundwater ecosystems.</title>
        <authorList>
            <person name="He C.Y."/>
            <person name="Keren R."/>
            <person name="Whittaker M."/>
            <person name="Farag I.F."/>
            <person name="Doudna J."/>
            <person name="Cate J.H.D."/>
            <person name="Banfield J.F."/>
        </authorList>
    </citation>
    <scope>NUCLEOTIDE SEQUENCE</scope>
    <source>
        <strain evidence="10">NC_groundwater_1586_Pr3_B-0.1um_66_15</strain>
    </source>
</reference>
<evidence type="ECO:0000256" key="2">
    <source>
        <dbReference type="ARBA" id="ARBA00009948"/>
    </source>
</evidence>
<dbReference type="PANTHER" id="PTHR21090:SF5">
    <property type="entry name" value="PENTAFUNCTIONAL AROM POLYPEPTIDE"/>
    <property type="match status" value="1"/>
</dbReference>
<protein>
    <recommendedName>
        <fullName evidence="3">3-phosphoshikimate 1-carboxyvinyltransferase</fullName>
        <ecNumber evidence="3">2.5.1.19</ecNumber>
    </recommendedName>
    <alternativeName>
        <fullName evidence="7">5-enolpyruvylshikimate-3-phosphate synthase</fullName>
    </alternativeName>
</protein>
<evidence type="ECO:0000256" key="7">
    <source>
        <dbReference type="ARBA" id="ARBA00030046"/>
    </source>
</evidence>
<evidence type="ECO:0000256" key="6">
    <source>
        <dbReference type="ARBA" id="ARBA00023141"/>
    </source>
</evidence>
<evidence type="ECO:0000256" key="5">
    <source>
        <dbReference type="ARBA" id="ARBA00022679"/>
    </source>
</evidence>
<sequence length="436" mass="44646">MPDPTSPIVPLTAERSPWLRGPVRVPGDRFASVLALILAGLARGESVIENLAGGPAAAAIIRVLGALGVPIAQRAGRWHAQGIGVGGILTPDGPLDLAGAGPATPLLIGLLAAHDFESRLTNVAMTQDIVALLDFLLRNGVAVEHRSGDLMLCGPRFAIPLDLALSADAGALKAPLLLATLVTAGTSTLRLAGREPDPAESTLAAFGARLGSAADGDGRTLEIEGMTPLRAQAFVVPGDPVLAAYPAVAALVAPDSEVTVEALSLDRERFALIDALQLLGGDIELTNLHMGGKLMADLAIKHSPLTGAVIPAGLPIEPEDFAILAVAAAFAEGETVLEGLGEGARRLALTRALRANGIECEERAAGLAIRGQKRVPGGGNVTTRLDPKLAMAFLVLGMAADKPVTIDDGGVMAELFPDFVSAFEHIGGSFSSDGAR</sequence>
<evidence type="ECO:0000313" key="10">
    <source>
        <dbReference type="EMBL" id="MBI4920881.1"/>
    </source>
</evidence>
<keyword evidence="6" id="KW-0057">Aromatic amino acid biosynthesis</keyword>
<name>A0A933KZU9_9HYPH</name>
<evidence type="ECO:0000313" key="11">
    <source>
        <dbReference type="Proteomes" id="UP000782610"/>
    </source>
</evidence>
<evidence type="ECO:0000256" key="4">
    <source>
        <dbReference type="ARBA" id="ARBA00022605"/>
    </source>
</evidence>
<dbReference type="InterPro" id="IPR001986">
    <property type="entry name" value="Enolpyruvate_Tfrase_dom"/>
</dbReference>
<evidence type="ECO:0000259" key="9">
    <source>
        <dbReference type="Pfam" id="PF00275"/>
    </source>
</evidence>
<dbReference type="PANTHER" id="PTHR21090">
    <property type="entry name" value="AROM/DEHYDROQUINATE SYNTHASE"/>
    <property type="match status" value="1"/>
</dbReference>
<comment type="similarity">
    <text evidence="2">Belongs to the EPSP synthase family.</text>
</comment>
<keyword evidence="5" id="KW-0808">Transferase</keyword>
<dbReference type="Gene3D" id="3.65.10.10">
    <property type="entry name" value="Enolpyruvate transferase domain"/>
    <property type="match status" value="2"/>
</dbReference>
<evidence type="ECO:0000256" key="3">
    <source>
        <dbReference type="ARBA" id="ARBA00012450"/>
    </source>
</evidence>
<dbReference type="InterPro" id="IPR036968">
    <property type="entry name" value="Enolpyruvate_Tfrase_sf"/>
</dbReference>
<dbReference type="Pfam" id="PF00275">
    <property type="entry name" value="EPSP_synthase"/>
    <property type="match status" value="1"/>
</dbReference>
<keyword evidence="4" id="KW-0028">Amino-acid biosynthesis</keyword>
<dbReference type="SUPFAM" id="SSF55205">
    <property type="entry name" value="EPT/RTPC-like"/>
    <property type="match status" value="1"/>
</dbReference>
<evidence type="ECO:0000256" key="8">
    <source>
        <dbReference type="ARBA" id="ARBA00044633"/>
    </source>
</evidence>
<dbReference type="Proteomes" id="UP000782610">
    <property type="component" value="Unassembled WGS sequence"/>
</dbReference>
<comment type="caution">
    <text evidence="10">The sequence shown here is derived from an EMBL/GenBank/DDBJ whole genome shotgun (WGS) entry which is preliminary data.</text>
</comment>
<proteinExistence type="inferred from homology"/>
<dbReference type="InterPro" id="IPR013792">
    <property type="entry name" value="RNA3'P_cycl/enolpyr_Trfase_a/b"/>
</dbReference>
<organism evidence="10 11">
    <name type="scientific">Devosia nanyangense</name>
    <dbReference type="NCBI Taxonomy" id="1228055"/>
    <lineage>
        <taxon>Bacteria</taxon>
        <taxon>Pseudomonadati</taxon>
        <taxon>Pseudomonadota</taxon>
        <taxon>Alphaproteobacteria</taxon>
        <taxon>Hyphomicrobiales</taxon>
        <taxon>Devosiaceae</taxon>
        <taxon>Devosia</taxon>
    </lineage>
</organism>